<comment type="caution">
    <text evidence="1">The sequence shown here is derived from an EMBL/GenBank/DDBJ whole genome shotgun (WGS) entry which is preliminary data.</text>
</comment>
<name>A0A9W6TLI4_9STRA</name>
<organism evidence="1 2">
    <name type="scientific">Phytophthora lilii</name>
    <dbReference type="NCBI Taxonomy" id="2077276"/>
    <lineage>
        <taxon>Eukaryota</taxon>
        <taxon>Sar</taxon>
        <taxon>Stramenopiles</taxon>
        <taxon>Oomycota</taxon>
        <taxon>Peronosporomycetes</taxon>
        <taxon>Peronosporales</taxon>
        <taxon>Peronosporaceae</taxon>
        <taxon>Phytophthora</taxon>
    </lineage>
</organism>
<evidence type="ECO:0000313" key="1">
    <source>
        <dbReference type="EMBL" id="GMF17707.1"/>
    </source>
</evidence>
<dbReference type="AlphaFoldDB" id="A0A9W6TLI4"/>
<proteinExistence type="predicted"/>
<dbReference type="Proteomes" id="UP001165083">
    <property type="component" value="Unassembled WGS sequence"/>
</dbReference>
<protein>
    <submittedName>
        <fullName evidence="1">Unnamed protein product</fullName>
    </submittedName>
</protein>
<gene>
    <name evidence="1" type="ORF">Plil01_000652400</name>
</gene>
<keyword evidence="2" id="KW-1185">Reference proteome</keyword>
<evidence type="ECO:0000313" key="2">
    <source>
        <dbReference type="Proteomes" id="UP001165083"/>
    </source>
</evidence>
<sequence length="153" mass="17180">MPAMKRSTPRWRLVMTDRLGSGQSSGQVCWTSPLRSTQLSLPLRRKGQLRSGMHWWSHYNIEPFASLAAPWSGDIPIEDQGSQHEFSGRSFQRTVRLHMAPPSKYTEKLLSHGGPAALFITNIAEETTSREKLVPPNAVWCTDVAYEAADVML</sequence>
<accession>A0A9W6TLI4</accession>
<dbReference type="EMBL" id="BSXW01000291">
    <property type="protein sequence ID" value="GMF17707.1"/>
    <property type="molecule type" value="Genomic_DNA"/>
</dbReference>
<reference evidence="1" key="1">
    <citation type="submission" date="2023-04" db="EMBL/GenBank/DDBJ databases">
        <title>Phytophthora lilii NBRC 32176.</title>
        <authorList>
            <person name="Ichikawa N."/>
            <person name="Sato H."/>
            <person name="Tonouchi N."/>
        </authorList>
    </citation>
    <scope>NUCLEOTIDE SEQUENCE</scope>
    <source>
        <strain evidence="1">NBRC 32176</strain>
    </source>
</reference>